<protein>
    <submittedName>
        <fullName evidence="2">Uncharacterized protein</fullName>
    </submittedName>
</protein>
<proteinExistence type="predicted"/>
<feature type="compositionally biased region" description="Basic and acidic residues" evidence="1">
    <location>
        <begin position="68"/>
        <end position="79"/>
    </location>
</feature>
<dbReference type="AlphaFoldDB" id="A0A0P7KH64"/>
<dbReference type="EMBL" id="LKBA01000015">
    <property type="protein sequence ID" value="KPN62660.1"/>
    <property type="molecule type" value="Genomic_DNA"/>
</dbReference>
<feature type="compositionally biased region" description="Basic and acidic residues" evidence="1">
    <location>
        <begin position="50"/>
        <end position="60"/>
    </location>
</feature>
<evidence type="ECO:0000256" key="1">
    <source>
        <dbReference type="SAM" id="MobiDB-lite"/>
    </source>
</evidence>
<organism evidence="2 3">
    <name type="scientific">Aliiroseovarius crassostreae</name>
    <dbReference type="NCBI Taxonomy" id="154981"/>
    <lineage>
        <taxon>Bacteria</taxon>
        <taxon>Pseudomonadati</taxon>
        <taxon>Pseudomonadota</taxon>
        <taxon>Alphaproteobacteria</taxon>
        <taxon>Rhodobacterales</taxon>
        <taxon>Paracoccaceae</taxon>
        <taxon>Aliiroseovarius</taxon>
    </lineage>
</organism>
<comment type="caution">
    <text evidence="2">The sequence shown here is derived from an EMBL/GenBank/DDBJ whole genome shotgun (WGS) entry which is preliminary data.</text>
</comment>
<reference evidence="2 3" key="1">
    <citation type="submission" date="2015-09" db="EMBL/GenBank/DDBJ databases">
        <title>Draft genome sequence of Aliiroseovarius crassostreae CV919-312TSm, the causative agent of Roseovarius Oyster Disease (formerly Juvenile Oyster Disease).</title>
        <authorList>
            <person name="Kessner L."/>
            <person name="Spinard E."/>
            <person name="Nelson D."/>
        </authorList>
    </citation>
    <scope>NUCLEOTIDE SEQUENCE [LARGE SCALE GENOMIC DNA]</scope>
    <source>
        <strain evidence="2 3">CV919-312</strain>
    </source>
</reference>
<gene>
    <name evidence="2" type="ORF">AKJ29_00310</name>
</gene>
<feature type="region of interest" description="Disordered" evidence="1">
    <location>
        <begin position="50"/>
        <end position="79"/>
    </location>
</feature>
<evidence type="ECO:0000313" key="2">
    <source>
        <dbReference type="EMBL" id="KPN62660.1"/>
    </source>
</evidence>
<dbReference type="Proteomes" id="UP000050471">
    <property type="component" value="Unassembled WGS sequence"/>
</dbReference>
<sequence>MGHGRLVRGGAINAKLHPKEVAYILDNSGASLVLVTPELGAELRKEKVADRSHPRWRERLASTGRIRPVKERTGLETFD</sequence>
<evidence type="ECO:0000313" key="3">
    <source>
        <dbReference type="Proteomes" id="UP000050471"/>
    </source>
</evidence>
<name>A0A0P7KH64_9RHOB</name>
<accession>A0A0P7KH64</accession>
<keyword evidence="3" id="KW-1185">Reference proteome</keyword>